<protein>
    <recommendedName>
        <fullName evidence="3">DUF3095 domain-containing protein</fullName>
    </recommendedName>
</protein>
<proteinExistence type="predicted"/>
<comment type="caution">
    <text evidence="1">The sequence shown here is derived from an EMBL/GenBank/DDBJ whole genome shotgun (WGS) entry which is preliminary data.</text>
</comment>
<evidence type="ECO:0008006" key="3">
    <source>
        <dbReference type="Google" id="ProtNLM"/>
    </source>
</evidence>
<dbReference type="STRING" id="966.BTA35_0201090"/>
<dbReference type="Proteomes" id="UP000190064">
    <property type="component" value="Unassembled WGS sequence"/>
</dbReference>
<dbReference type="InterPro" id="IPR021445">
    <property type="entry name" value="DUF3095"/>
</dbReference>
<dbReference type="Pfam" id="PF11294">
    <property type="entry name" value="DUF3095"/>
    <property type="match status" value="2"/>
</dbReference>
<evidence type="ECO:0000313" key="2">
    <source>
        <dbReference type="Proteomes" id="UP000190064"/>
    </source>
</evidence>
<organism evidence="1 2">
    <name type="scientific">Oceanospirillum linum</name>
    <dbReference type="NCBI Taxonomy" id="966"/>
    <lineage>
        <taxon>Bacteria</taxon>
        <taxon>Pseudomonadati</taxon>
        <taxon>Pseudomonadota</taxon>
        <taxon>Gammaproteobacteria</taxon>
        <taxon>Oceanospirillales</taxon>
        <taxon>Oceanospirillaceae</taxon>
        <taxon>Oceanospirillum</taxon>
    </lineage>
</organism>
<reference evidence="1" key="1">
    <citation type="submission" date="2017-02" db="EMBL/GenBank/DDBJ databases">
        <title>Draft Genome Sequence of the Salt Water Bacterium Oceanospirillum linum ATCC 11336.</title>
        <authorList>
            <person name="Trachtenberg A.M."/>
            <person name="Carney J.G."/>
            <person name="Linnane J.D."/>
            <person name="Rheaume B.A."/>
            <person name="Pitts N.L."/>
            <person name="Mykles D.L."/>
            <person name="Maclea K.S."/>
        </authorList>
    </citation>
    <scope>NUCLEOTIDE SEQUENCE [LARGE SCALE GENOMIC DNA]</scope>
    <source>
        <strain evidence="1">ATCC 11336</strain>
    </source>
</reference>
<dbReference type="EMBL" id="MTSD02000001">
    <property type="protein sequence ID" value="OOV88166.1"/>
    <property type="molecule type" value="Genomic_DNA"/>
</dbReference>
<evidence type="ECO:0000313" key="1">
    <source>
        <dbReference type="EMBL" id="OOV88166.1"/>
    </source>
</evidence>
<sequence>MPEHDTKSTAETPNTVFYRDLPAVTDFSLLLNLDAYQPVPDNWYVLVADVVNSTGAILNNRYQDVNTLGASCIIAVLNACEQVISATCQAPQSSATAGDMAAVPAAQSREHIPYVFGGDGASFCIPPCYLDAALAALKGTQKVSTEAYNLELRTGFVAVSDLRAAGHELLISKMQVSQHAFQAAFAGSGMTEAEIWLKKDPEKYAIADSIPAEADFSGLQCRWDRIPSPREETVSLLVESQCETLDQQSQLYQDTLSKIIEIYGDRDQHHPLQANRMQITFSNEKLRTETLLYSAGKSRLYKLGYALKIRFIAIMARIMMASNIVIKGYNWGGYKEDMIRHSDHRKFDNMLRMVMAGTPQQREQLENWLKERQSAGVLHYGISTSEAALLTCLVFQHGTDHFHFVDGADGGYALAATHLKRQRKTSHDIKTTAIHDAPI</sequence>
<dbReference type="AlphaFoldDB" id="A0A1T1HEC7"/>
<dbReference type="RefSeq" id="WP_077242581.1">
    <property type="nucleotide sequence ID" value="NZ_FXTS01000001.1"/>
</dbReference>
<name>A0A1T1HEC7_OCELI</name>
<keyword evidence="2" id="KW-1185">Reference proteome</keyword>
<gene>
    <name evidence="1" type="ORF">BTA35_0201090</name>
</gene>
<accession>A0A1T1HEC7</accession>